<evidence type="ECO:0000256" key="1">
    <source>
        <dbReference type="SAM" id="SignalP"/>
    </source>
</evidence>
<evidence type="ECO:0000313" key="3">
    <source>
        <dbReference type="Proteomes" id="UP000316628"/>
    </source>
</evidence>
<dbReference type="Proteomes" id="UP000316628">
    <property type="component" value="Unassembled WGS sequence"/>
</dbReference>
<feature type="signal peptide" evidence="1">
    <location>
        <begin position="1"/>
        <end position="34"/>
    </location>
</feature>
<dbReference type="OrthoDB" id="3691671at2"/>
<feature type="chain" id="PRO_5021834608" description="Ig-like domain-containing protein" evidence="1">
    <location>
        <begin position="35"/>
        <end position="147"/>
    </location>
</feature>
<reference evidence="2 3" key="1">
    <citation type="submission" date="2019-06" db="EMBL/GenBank/DDBJ databases">
        <title>Sequencing the genomes of 1000 actinobacteria strains.</title>
        <authorList>
            <person name="Klenk H.-P."/>
        </authorList>
    </citation>
    <scope>NUCLEOTIDE SEQUENCE [LARGE SCALE GENOMIC DNA]</scope>
    <source>
        <strain evidence="2 3">DSM 45456</strain>
    </source>
</reference>
<name>A0A543JJ40_9PSEU</name>
<evidence type="ECO:0008006" key="4">
    <source>
        <dbReference type="Google" id="ProtNLM"/>
    </source>
</evidence>
<dbReference type="AlphaFoldDB" id="A0A543JJ40"/>
<protein>
    <recommendedName>
        <fullName evidence="4">Ig-like domain-containing protein</fullName>
    </recommendedName>
</protein>
<dbReference type="EMBL" id="VFPP01000001">
    <property type="protein sequence ID" value="TQM82877.1"/>
    <property type="molecule type" value="Genomic_DNA"/>
</dbReference>
<keyword evidence="1" id="KW-0732">Signal</keyword>
<dbReference type="RefSeq" id="WP_141980687.1">
    <property type="nucleotide sequence ID" value="NZ_VFPP01000001.1"/>
</dbReference>
<sequence>MRIPRIRNARPAKAAAVLAVVAGAIFASVLPSSADVSAQSPSQTGIRVQSPAERLARGAALRVELTIVCPAGWSNYANVRVTQRVGPGIASGSGYTPITCTGGLQTLTVSVHAEEHPFRVGTAYASAYTSTGSGQVSDEREIAIVRS</sequence>
<accession>A0A543JJ40</accession>
<evidence type="ECO:0000313" key="2">
    <source>
        <dbReference type="EMBL" id="TQM82877.1"/>
    </source>
</evidence>
<organism evidence="2 3">
    <name type="scientific">Saccharothrix saharensis</name>
    <dbReference type="NCBI Taxonomy" id="571190"/>
    <lineage>
        <taxon>Bacteria</taxon>
        <taxon>Bacillati</taxon>
        <taxon>Actinomycetota</taxon>
        <taxon>Actinomycetes</taxon>
        <taxon>Pseudonocardiales</taxon>
        <taxon>Pseudonocardiaceae</taxon>
        <taxon>Saccharothrix</taxon>
    </lineage>
</organism>
<comment type="caution">
    <text evidence="2">The sequence shown here is derived from an EMBL/GenBank/DDBJ whole genome shotgun (WGS) entry which is preliminary data.</text>
</comment>
<proteinExistence type="predicted"/>
<gene>
    <name evidence="2" type="ORF">FHX81_5288</name>
</gene>
<keyword evidence="3" id="KW-1185">Reference proteome</keyword>